<dbReference type="Proteomes" id="UP000541444">
    <property type="component" value="Unassembled WGS sequence"/>
</dbReference>
<dbReference type="AlphaFoldDB" id="A0A7J7LNE9"/>
<evidence type="ECO:0000313" key="3">
    <source>
        <dbReference type="Proteomes" id="UP000541444"/>
    </source>
</evidence>
<reference evidence="2 3" key="1">
    <citation type="journal article" date="2020" name="IScience">
        <title>Genome Sequencing of the Endangered Kingdonia uniflora (Circaeasteraceae, Ranunculales) Reveals Potential Mechanisms of Evolutionary Specialization.</title>
        <authorList>
            <person name="Sun Y."/>
            <person name="Deng T."/>
            <person name="Zhang A."/>
            <person name="Moore M.J."/>
            <person name="Landis J.B."/>
            <person name="Lin N."/>
            <person name="Zhang H."/>
            <person name="Zhang X."/>
            <person name="Huang J."/>
            <person name="Zhang X."/>
            <person name="Sun H."/>
            <person name="Wang H."/>
        </authorList>
    </citation>
    <scope>NUCLEOTIDE SEQUENCE [LARGE SCALE GENOMIC DNA]</scope>
    <source>
        <strain evidence="2">TB1705</strain>
        <tissue evidence="2">Leaf</tissue>
    </source>
</reference>
<dbReference type="EMBL" id="JACGCM010002137">
    <property type="protein sequence ID" value="KAF6144195.1"/>
    <property type="molecule type" value="Genomic_DNA"/>
</dbReference>
<gene>
    <name evidence="2" type="ORF">GIB67_004868</name>
</gene>
<name>A0A7J7LNE9_9MAGN</name>
<accession>A0A7J7LNE9</accession>
<protein>
    <submittedName>
        <fullName evidence="2">Uncharacterized protein</fullName>
    </submittedName>
</protein>
<comment type="caution">
    <text evidence="2">The sequence shown here is derived from an EMBL/GenBank/DDBJ whole genome shotgun (WGS) entry which is preliminary data.</text>
</comment>
<evidence type="ECO:0000256" key="1">
    <source>
        <dbReference type="SAM" id="MobiDB-lite"/>
    </source>
</evidence>
<feature type="region of interest" description="Disordered" evidence="1">
    <location>
        <begin position="123"/>
        <end position="157"/>
    </location>
</feature>
<organism evidence="2 3">
    <name type="scientific">Kingdonia uniflora</name>
    <dbReference type="NCBI Taxonomy" id="39325"/>
    <lineage>
        <taxon>Eukaryota</taxon>
        <taxon>Viridiplantae</taxon>
        <taxon>Streptophyta</taxon>
        <taxon>Embryophyta</taxon>
        <taxon>Tracheophyta</taxon>
        <taxon>Spermatophyta</taxon>
        <taxon>Magnoliopsida</taxon>
        <taxon>Ranunculales</taxon>
        <taxon>Circaeasteraceae</taxon>
        <taxon>Kingdonia</taxon>
    </lineage>
</organism>
<evidence type="ECO:0000313" key="2">
    <source>
        <dbReference type="EMBL" id="KAF6144195.1"/>
    </source>
</evidence>
<proteinExistence type="predicted"/>
<sequence>MPLEQMEMEADRWFWYDIFVEEVREKFHHRAVLRYIAEEEIRQEDVLAVGGVLISCGQVNHVPRFIWLIEVELQMQFVLDLKELGKNYRVGNRGGDECGEYGGTRVANEVALCSDVAREEVDEEKTKTKIEHAPQTSGRGEYSGGGRTRGDTNADLDEDGRFNPNVFDLLQVVAILNARLKEKREQLIYVDDLLVCYKLKQNPSKDQEVVEKLFKEVKLKRGRIKGDEVCLIDGKMSAKTKWAADSSIPLENFDLSGYTTNSATAERETLLSGVFGKAGKKKRAATLPPVPIPLTKRVTRQTPLKM</sequence>
<keyword evidence="3" id="KW-1185">Reference proteome</keyword>
<feature type="compositionally biased region" description="Basic and acidic residues" evidence="1">
    <location>
        <begin position="123"/>
        <end position="132"/>
    </location>
</feature>